<comment type="similarity">
    <text evidence="4">Belongs to the Casparian strip membrane proteins (CASP) family.</text>
</comment>
<dbReference type="Pfam" id="PF01095">
    <property type="entry name" value="Pectinesterase"/>
    <property type="match status" value="1"/>
</dbReference>
<proteinExistence type="inferred from homology"/>
<evidence type="ECO:0000256" key="9">
    <source>
        <dbReference type="ARBA" id="ARBA00022801"/>
    </source>
</evidence>
<keyword evidence="8 18" id="KW-0812">Transmembrane</keyword>
<dbReference type="Pfam" id="PF04043">
    <property type="entry name" value="PMEI"/>
    <property type="match status" value="1"/>
</dbReference>
<evidence type="ECO:0000259" key="19">
    <source>
        <dbReference type="SMART" id="SM00856"/>
    </source>
</evidence>
<feature type="transmembrane region" description="Helical" evidence="18">
    <location>
        <begin position="78"/>
        <end position="100"/>
    </location>
</feature>
<evidence type="ECO:0000256" key="2">
    <source>
        <dbReference type="ARBA" id="ARBA00005184"/>
    </source>
</evidence>
<comment type="similarity">
    <text evidence="3">In the N-terminal section; belongs to the PMEI family.</text>
</comment>
<feature type="compositionally biased region" description="Basic and acidic residues" evidence="17">
    <location>
        <begin position="137"/>
        <end position="149"/>
    </location>
</feature>
<dbReference type="InterPro" id="IPR006501">
    <property type="entry name" value="Pectinesterase_inhib_dom"/>
</dbReference>
<evidence type="ECO:0000313" key="20">
    <source>
        <dbReference type="EMBL" id="GJT71771.1"/>
    </source>
</evidence>
<dbReference type="InterPro" id="IPR006702">
    <property type="entry name" value="CASP_dom"/>
</dbReference>
<keyword evidence="11 16" id="KW-0063">Aspartyl esterase</keyword>
<evidence type="ECO:0000256" key="17">
    <source>
        <dbReference type="SAM" id="MobiDB-lite"/>
    </source>
</evidence>
<keyword evidence="21" id="KW-1185">Reference proteome</keyword>
<dbReference type="PANTHER" id="PTHR31707">
    <property type="entry name" value="PECTINESTERASE"/>
    <property type="match status" value="1"/>
</dbReference>
<gene>
    <name evidence="20" type="ORF">Tco_1031057</name>
</gene>
<dbReference type="Pfam" id="PF04535">
    <property type="entry name" value="CASP_dom"/>
    <property type="match status" value="1"/>
</dbReference>
<dbReference type="NCBIfam" id="TIGR01614">
    <property type="entry name" value="PME_inhib"/>
    <property type="match status" value="1"/>
</dbReference>
<dbReference type="EC" id="3.1.1.11" evidence="6 16"/>
<feature type="transmembrane region" description="Helical" evidence="18">
    <location>
        <begin position="46"/>
        <end position="66"/>
    </location>
</feature>
<feature type="region of interest" description="Disordered" evidence="17">
    <location>
        <begin position="116"/>
        <end position="161"/>
    </location>
</feature>
<evidence type="ECO:0000256" key="18">
    <source>
        <dbReference type="SAM" id="Phobius"/>
    </source>
</evidence>
<keyword evidence="12 18" id="KW-0472">Membrane</keyword>
<dbReference type="Gene3D" id="2.160.20.10">
    <property type="entry name" value="Single-stranded right-handed beta-helix, Pectin lyase-like"/>
    <property type="match status" value="1"/>
</dbReference>
<dbReference type="InterPro" id="IPR000070">
    <property type="entry name" value="Pectinesterase_cat"/>
</dbReference>
<evidence type="ECO:0000256" key="13">
    <source>
        <dbReference type="ARBA" id="ARBA00023316"/>
    </source>
</evidence>
<comment type="subcellular location">
    <subcellularLocation>
        <location evidence="1">Cell membrane</location>
        <topology evidence="1">Multi-pass membrane protein</topology>
    </subcellularLocation>
</comment>
<dbReference type="SMART" id="SM00856">
    <property type="entry name" value="PMEI"/>
    <property type="match status" value="1"/>
</dbReference>
<dbReference type="InterPro" id="IPR012334">
    <property type="entry name" value="Pectin_lyas_fold"/>
</dbReference>
<evidence type="ECO:0000256" key="3">
    <source>
        <dbReference type="ARBA" id="ARBA00006027"/>
    </source>
</evidence>
<organism evidence="20 21">
    <name type="scientific">Tanacetum coccineum</name>
    <dbReference type="NCBI Taxonomy" id="301880"/>
    <lineage>
        <taxon>Eukaryota</taxon>
        <taxon>Viridiplantae</taxon>
        <taxon>Streptophyta</taxon>
        <taxon>Embryophyta</taxon>
        <taxon>Tracheophyta</taxon>
        <taxon>Spermatophyta</taxon>
        <taxon>Magnoliopsida</taxon>
        <taxon>eudicotyledons</taxon>
        <taxon>Gunneridae</taxon>
        <taxon>Pentapetalae</taxon>
        <taxon>asterids</taxon>
        <taxon>campanulids</taxon>
        <taxon>Asterales</taxon>
        <taxon>Asteraceae</taxon>
        <taxon>Asteroideae</taxon>
        <taxon>Anthemideae</taxon>
        <taxon>Anthemidinae</taxon>
        <taxon>Tanacetum</taxon>
    </lineage>
</organism>
<evidence type="ECO:0000256" key="6">
    <source>
        <dbReference type="ARBA" id="ARBA00013229"/>
    </source>
</evidence>
<dbReference type="SUPFAM" id="SSF101148">
    <property type="entry name" value="Plant invertase/pectin methylesterase inhibitor"/>
    <property type="match status" value="1"/>
</dbReference>
<evidence type="ECO:0000256" key="5">
    <source>
        <dbReference type="ARBA" id="ARBA00007786"/>
    </source>
</evidence>
<dbReference type="CDD" id="cd15798">
    <property type="entry name" value="PMEI-like_3"/>
    <property type="match status" value="1"/>
</dbReference>
<evidence type="ECO:0000256" key="14">
    <source>
        <dbReference type="ARBA" id="ARBA00047928"/>
    </source>
</evidence>
<keyword evidence="13" id="KW-0961">Cell wall biogenesis/degradation</keyword>
<dbReference type="Proteomes" id="UP001151760">
    <property type="component" value="Unassembled WGS sequence"/>
</dbReference>
<sequence>MKMMFGRPGSKSGMLLRIGQCLCAAASVAFMVSANGFSNYTAFCYLIASMGLQLLWSFGLACLDLYALKIKKDLQNAVLVTATLSLAAACSSAGIVVLYARDLDFCNNPKMHLPCGSSQADDPDEDVDNTENINNDKNNDNKDLNKGKSSDAGNEDQKVVQTQKAVKTICQSTDYKETCESGIEKSLSTKSKGFPGPNDFVNAAISAASDEFDNAITQTAEFMKAETAPPNQKPTFDVCKQVFEDAQNDFNHTKNATMGSTTSHDVRNWLSAVMTYQQTCIDALAEDATRTSIEQALKTTKEMTSNSLAIVSSFNKDAPSPGPASHRRLLSSADNDFPVWMARNTRRLLKADTPSLKPNATVAKDGSGNFVTISKALEALPKDYQGRYVIHIKGGVYEENVVITKNMVNITMYGDGSQKTIVTGNKNFKDGVPTFLTATFAAIGEGFMAQSMGFRNTAGPEKAPAVALRVQSDQSVFLNCRMEGFQNTLYAQTHRQFYRGCDILGTIDFIFGDAAAIFQTCDILIRKPMVNQQNTVTAQGRIDKHETTGFVLQKCKISADPSLGPEKVKTASYLGRPIKEFSRTVVMESEIDNVIRPEGWLSLEGDFAVQTLYYAEYSNIGPGSRVKDRVKWAGYQTNFKKEEAAKYTVSQFIQGERWLKGVDVPVHLGLYS</sequence>
<feature type="active site" evidence="15">
    <location>
        <position position="508"/>
    </location>
</feature>
<accession>A0ABQ5G999</accession>
<dbReference type="InterPro" id="IPR011050">
    <property type="entry name" value="Pectin_lyase_fold/virulence"/>
</dbReference>
<dbReference type="InterPro" id="IPR035513">
    <property type="entry name" value="Invertase/methylesterase_inhib"/>
</dbReference>
<evidence type="ECO:0000256" key="7">
    <source>
        <dbReference type="ARBA" id="ARBA00022475"/>
    </source>
</evidence>
<dbReference type="SUPFAM" id="SSF51126">
    <property type="entry name" value="Pectin lyase-like"/>
    <property type="match status" value="1"/>
</dbReference>
<comment type="catalytic activity">
    <reaction evidence="14 16">
        <text>[(1-&gt;4)-alpha-D-galacturonosyl methyl ester](n) + n H2O = [(1-&gt;4)-alpha-D-galacturonosyl](n) + n methanol + n H(+)</text>
        <dbReference type="Rhea" id="RHEA:22380"/>
        <dbReference type="Rhea" id="RHEA-COMP:14570"/>
        <dbReference type="Rhea" id="RHEA-COMP:14573"/>
        <dbReference type="ChEBI" id="CHEBI:15377"/>
        <dbReference type="ChEBI" id="CHEBI:15378"/>
        <dbReference type="ChEBI" id="CHEBI:17790"/>
        <dbReference type="ChEBI" id="CHEBI:140522"/>
        <dbReference type="ChEBI" id="CHEBI:140523"/>
        <dbReference type="EC" id="3.1.1.11"/>
    </reaction>
</comment>
<reference evidence="20" key="1">
    <citation type="journal article" date="2022" name="Int. J. Mol. Sci.">
        <title>Draft Genome of Tanacetum Coccineum: Genomic Comparison of Closely Related Tanacetum-Family Plants.</title>
        <authorList>
            <person name="Yamashiro T."/>
            <person name="Shiraishi A."/>
            <person name="Nakayama K."/>
            <person name="Satake H."/>
        </authorList>
    </citation>
    <scope>NUCLEOTIDE SEQUENCE</scope>
</reference>
<name>A0ABQ5G999_9ASTR</name>
<evidence type="ECO:0000256" key="4">
    <source>
        <dbReference type="ARBA" id="ARBA00007651"/>
    </source>
</evidence>
<evidence type="ECO:0000256" key="16">
    <source>
        <dbReference type="RuleBase" id="RU000589"/>
    </source>
</evidence>
<evidence type="ECO:0000256" key="1">
    <source>
        <dbReference type="ARBA" id="ARBA00004651"/>
    </source>
</evidence>
<evidence type="ECO:0000256" key="12">
    <source>
        <dbReference type="ARBA" id="ARBA00023136"/>
    </source>
</evidence>
<comment type="similarity">
    <text evidence="5">In the C-terminal section; belongs to the pectinesterase family.</text>
</comment>
<feature type="domain" description="Pectinesterase inhibitor" evidence="19">
    <location>
        <begin position="161"/>
        <end position="310"/>
    </location>
</feature>
<reference evidence="20" key="2">
    <citation type="submission" date="2022-01" db="EMBL/GenBank/DDBJ databases">
        <authorList>
            <person name="Yamashiro T."/>
            <person name="Shiraishi A."/>
            <person name="Satake H."/>
            <person name="Nakayama K."/>
        </authorList>
    </citation>
    <scope>NUCLEOTIDE SEQUENCE</scope>
</reference>
<keyword evidence="10 18" id="KW-1133">Transmembrane helix</keyword>
<keyword evidence="9 16" id="KW-0378">Hydrolase</keyword>
<dbReference type="EMBL" id="BQNB010018195">
    <property type="protein sequence ID" value="GJT71771.1"/>
    <property type="molecule type" value="Genomic_DNA"/>
</dbReference>
<keyword evidence="7" id="KW-1003">Cell membrane</keyword>
<evidence type="ECO:0000313" key="21">
    <source>
        <dbReference type="Proteomes" id="UP001151760"/>
    </source>
</evidence>
<dbReference type="Gene3D" id="1.20.140.40">
    <property type="entry name" value="Invertase/pectin methylesterase inhibitor family protein"/>
    <property type="match status" value="1"/>
</dbReference>
<evidence type="ECO:0000256" key="15">
    <source>
        <dbReference type="PROSITE-ProRule" id="PRU10040"/>
    </source>
</evidence>
<evidence type="ECO:0000256" key="10">
    <source>
        <dbReference type="ARBA" id="ARBA00022989"/>
    </source>
</evidence>
<evidence type="ECO:0000256" key="8">
    <source>
        <dbReference type="ARBA" id="ARBA00022692"/>
    </source>
</evidence>
<evidence type="ECO:0000256" key="11">
    <source>
        <dbReference type="ARBA" id="ARBA00023085"/>
    </source>
</evidence>
<dbReference type="InterPro" id="IPR033131">
    <property type="entry name" value="Pectinesterase_Asp_AS"/>
</dbReference>
<dbReference type="PROSITE" id="PS00503">
    <property type="entry name" value="PECTINESTERASE_2"/>
    <property type="match status" value="1"/>
</dbReference>
<protein>
    <recommendedName>
        <fullName evidence="6 16">Pectinesterase</fullName>
        <ecNumber evidence="6 16">3.1.1.11</ecNumber>
    </recommendedName>
</protein>
<comment type="pathway">
    <text evidence="2 16">Glycan metabolism; pectin degradation; 2-dehydro-3-deoxy-D-gluconate from pectin: step 1/5.</text>
</comment>
<comment type="caution">
    <text evidence="20">The sequence shown here is derived from an EMBL/GenBank/DDBJ whole genome shotgun (WGS) entry which is preliminary data.</text>
</comment>